<gene>
    <name evidence="2" type="ORF">AMSG_06344</name>
</gene>
<reference evidence="2 3" key="1">
    <citation type="submission" date="2010-05" db="EMBL/GenBank/DDBJ databases">
        <title>The Genome Sequence of Thecamonas trahens ATCC 50062.</title>
        <authorList>
            <consortium name="The Broad Institute Genome Sequencing Platform"/>
            <person name="Russ C."/>
            <person name="Cuomo C."/>
            <person name="Shea T."/>
            <person name="Young S.K."/>
            <person name="Zeng Q."/>
            <person name="Koehrsen M."/>
            <person name="Haas B."/>
            <person name="Borodovsky M."/>
            <person name="Guigo R."/>
            <person name="Alvarado L."/>
            <person name="Berlin A."/>
            <person name="Bochicchio J."/>
            <person name="Borenstein D."/>
            <person name="Chapman S."/>
            <person name="Chen Z."/>
            <person name="Freedman E."/>
            <person name="Gellesch M."/>
            <person name="Goldberg J."/>
            <person name="Griggs A."/>
            <person name="Gujja S."/>
            <person name="Heilman E."/>
            <person name="Heiman D."/>
            <person name="Hepburn T."/>
            <person name="Howarth C."/>
            <person name="Jen D."/>
            <person name="Larson L."/>
            <person name="Mehta T."/>
            <person name="Park D."/>
            <person name="Pearson M."/>
            <person name="Roberts A."/>
            <person name="Saif S."/>
            <person name="Shenoy N."/>
            <person name="Sisk P."/>
            <person name="Stolte C."/>
            <person name="Sykes S."/>
            <person name="Thomson T."/>
            <person name="Walk T."/>
            <person name="White J."/>
            <person name="Yandava C."/>
            <person name="Burger G."/>
            <person name="Gray M.W."/>
            <person name="Holland P.W.H."/>
            <person name="King N."/>
            <person name="Lang F.B.F."/>
            <person name="Roger A.J."/>
            <person name="Ruiz-Trillo I."/>
            <person name="Lander E."/>
            <person name="Nusbaum C."/>
        </authorList>
    </citation>
    <scope>NUCLEOTIDE SEQUENCE [LARGE SCALE GENOMIC DNA]</scope>
    <source>
        <strain evidence="2 3">ATCC 50062</strain>
    </source>
</reference>
<evidence type="ECO:0000313" key="2">
    <source>
        <dbReference type="EMBL" id="KNC50199.1"/>
    </source>
</evidence>
<dbReference type="RefSeq" id="XP_013757036.1">
    <property type="nucleotide sequence ID" value="XM_013901582.1"/>
</dbReference>
<accession>A0A0L0DCY7</accession>
<feature type="compositionally biased region" description="Basic and acidic residues" evidence="1">
    <location>
        <begin position="116"/>
        <end position="125"/>
    </location>
</feature>
<dbReference type="OrthoDB" id="10348502at2759"/>
<feature type="compositionally biased region" description="Low complexity" evidence="1">
    <location>
        <begin position="7"/>
        <end position="22"/>
    </location>
</feature>
<sequence length="125" mass="13574">MASVPQTEAASTTAAATETRAGADGGWLEGYKTTRDERRARYEAAKTKTPEENAADKAEALRKCHEPHEALLRCYKDSLIPVCLSEYKEFWACFRRERGFARISISAPASAGGSKGDVDGKAESS</sequence>
<name>A0A0L0DCY7_THETB</name>
<proteinExistence type="predicted"/>
<dbReference type="GeneID" id="25565525"/>
<dbReference type="Proteomes" id="UP000054408">
    <property type="component" value="Unassembled WGS sequence"/>
</dbReference>
<keyword evidence="3" id="KW-1185">Reference proteome</keyword>
<evidence type="ECO:0008006" key="4">
    <source>
        <dbReference type="Google" id="ProtNLM"/>
    </source>
</evidence>
<dbReference type="AlphaFoldDB" id="A0A0L0DCY7"/>
<feature type="region of interest" description="Disordered" evidence="1">
    <location>
        <begin position="1"/>
        <end position="32"/>
    </location>
</feature>
<feature type="region of interest" description="Disordered" evidence="1">
    <location>
        <begin position="105"/>
        <end position="125"/>
    </location>
</feature>
<evidence type="ECO:0000313" key="3">
    <source>
        <dbReference type="Proteomes" id="UP000054408"/>
    </source>
</evidence>
<evidence type="ECO:0000256" key="1">
    <source>
        <dbReference type="SAM" id="MobiDB-lite"/>
    </source>
</evidence>
<dbReference type="EMBL" id="GL349460">
    <property type="protein sequence ID" value="KNC50199.1"/>
    <property type="molecule type" value="Genomic_DNA"/>
</dbReference>
<organism evidence="2 3">
    <name type="scientific">Thecamonas trahens ATCC 50062</name>
    <dbReference type="NCBI Taxonomy" id="461836"/>
    <lineage>
        <taxon>Eukaryota</taxon>
        <taxon>Apusozoa</taxon>
        <taxon>Apusomonadida</taxon>
        <taxon>Apusomonadidae</taxon>
        <taxon>Thecamonas</taxon>
    </lineage>
</organism>
<protein>
    <recommendedName>
        <fullName evidence="4">COX assembly mitochondrial protein</fullName>
    </recommendedName>
</protein>